<dbReference type="InterPro" id="IPR050715">
    <property type="entry name" value="LRR-SigEffector_domain"/>
</dbReference>
<dbReference type="InterPro" id="IPR032675">
    <property type="entry name" value="LRR_dom_sf"/>
</dbReference>
<dbReference type="PANTHER" id="PTHR45752:SF195">
    <property type="entry name" value="LEUCINE-RICH REPEAT (LRR) FAMILY PROTEIN-RELATED"/>
    <property type="match status" value="1"/>
</dbReference>
<gene>
    <name evidence="4" type="ORF">NKG59_04340</name>
</gene>
<keyword evidence="2" id="KW-0677">Repeat</keyword>
<dbReference type="RefSeq" id="WP_253535564.1">
    <property type="nucleotide sequence ID" value="NZ_JAMYWC010000001.1"/>
</dbReference>
<evidence type="ECO:0000256" key="2">
    <source>
        <dbReference type="ARBA" id="ARBA00022737"/>
    </source>
</evidence>
<name>A0AA42BFY9_9RALS</name>
<sequence>MPSINPFRRTSQAPAADSTPARSNVPAYATPPRQEPARQPRRGGIAGLFGLRRSSANAGGPSAARPNITAGTSPGTSRTAPNSPLHARAPAPEIPLHGAAAVNARIAGSGVRQALEEWHAQMHARIADYRPANPPAHFNAARQLDIALTHIEDVARGRRDPADKIELKATPVLHLPDLVSEIAHLKALHLSDCDLRELPHDLGNLGLLETLKLHDNQRLHAVPDTLGQLSSLKHLEIVGSGVRELPTMHGLANLEHLAIQHSPLTGLPRDIGNARKLKTLSLAHTYLREVPASIGNLSKLTELNLHHNVGLTSVPDSIGQLRHLKTLDLSHCPQLRAVPASVENLRQLKTIDLRGCTGLTMQGLPKSLITPMPGRKVHFPEHLHTEIGKVREDWAMKNAPRLQLLRADIERKNEEMENAVFGSASDMNDGQLVSVAFRLKNAHDRLPEVRNQVLRNPTAVQADASTAMQHALANAFNMEPDREVSARLATAARALPRALQHELADLVASSAGRQLVIAIGEGAFGVRGSSRLQHMLPAFAQKIASHAQIQNLREQARRYPSTNPSHQVAAQLVPIVQQLWTATQARATLAALAQPLQTELKPLLASEAGRQFVLDLSKVAEGAKGTSTLRRLLPQLATRIAHDPNAQALHRLARQDQHGTADERREGLALALLPIAQRHWNTLVQQGTAGPSNRP</sequence>
<evidence type="ECO:0000313" key="5">
    <source>
        <dbReference type="Proteomes" id="UP001162793"/>
    </source>
</evidence>
<reference evidence="5" key="1">
    <citation type="journal article" date="2023" name="Front. Microbiol.">
        <title>Ralstonia chuxiongensis sp. nov., Ralstonia mojiangensis sp. nov., and Ralstonia soli sp. nov., isolated from tobacco fields, are three novel species in the family Burkholderiaceae.</title>
        <authorList>
            <person name="Lu C.H."/>
            <person name="Zhang Y.Y."/>
            <person name="Jiang N."/>
            <person name="Chen W."/>
            <person name="Shao X."/>
            <person name="Zhao Z.M."/>
            <person name="Lu W.L."/>
            <person name="Hu X."/>
            <person name="Xi Y.X."/>
            <person name="Zou S.Y."/>
            <person name="Wei Q.J."/>
            <person name="Lin Z.L."/>
            <person name="Gong L."/>
            <person name="Gai X.T."/>
            <person name="Zhang L.Q."/>
            <person name="Li J.Y."/>
            <person name="Jin Y."/>
            <person name="Xia Z.Y."/>
        </authorList>
    </citation>
    <scope>NUCLEOTIDE SEQUENCE [LARGE SCALE GENOMIC DNA]</scope>
    <source>
        <strain evidence="5">21YRMH01-3</strain>
    </source>
</reference>
<keyword evidence="5" id="KW-1185">Reference proteome</keyword>
<dbReference type="SMART" id="SM00369">
    <property type="entry name" value="LRR_TYP"/>
    <property type="match status" value="4"/>
</dbReference>
<dbReference type="Gene3D" id="3.80.10.10">
    <property type="entry name" value="Ribonuclease Inhibitor"/>
    <property type="match status" value="1"/>
</dbReference>
<accession>A0AA42BFY9</accession>
<dbReference type="InterPro" id="IPR003591">
    <property type="entry name" value="Leu-rich_rpt_typical-subtyp"/>
</dbReference>
<comment type="caution">
    <text evidence="4">The sequence shown here is derived from an EMBL/GenBank/DDBJ whole genome shotgun (WGS) entry which is preliminary data.</text>
</comment>
<keyword evidence="1" id="KW-0433">Leucine-rich repeat</keyword>
<dbReference type="Pfam" id="PF00560">
    <property type="entry name" value="LRR_1"/>
    <property type="match status" value="1"/>
</dbReference>
<dbReference type="PANTHER" id="PTHR45752">
    <property type="entry name" value="LEUCINE-RICH REPEAT-CONTAINING"/>
    <property type="match status" value="1"/>
</dbReference>
<protein>
    <recommendedName>
        <fullName evidence="6">Leucine-rich repeat domain-containing protein</fullName>
    </recommendedName>
</protein>
<organism evidence="4 5">
    <name type="scientific">Ralstonia chuxiongensis</name>
    <dbReference type="NCBI Taxonomy" id="2957504"/>
    <lineage>
        <taxon>Bacteria</taxon>
        <taxon>Pseudomonadati</taxon>
        <taxon>Pseudomonadota</taxon>
        <taxon>Betaproteobacteria</taxon>
        <taxon>Burkholderiales</taxon>
        <taxon>Burkholderiaceae</taxon>
        <taxon>Ralstonia</taxon>
    </lineage>
</organism>
<dbReference type="Pfam" id="PF13855">
    <property type="entry name" value="LRR_8"/>
    <property type="match status" value="1"/>
</dbReference>
<dbReference type="EMBL" id="JAMYWC010000001">
    <property type="protein sequence ID" value="MCP1171570.1"/>
    <property type="molecule type" value="Genomic_DNA"/>
</dbReference>
<feature type="region of interest" description="Disordered" evidence="3">
    <location>
        <begin position="1"/>
        <end position="90"/>
    </location>
</feature>
<dbReference type="Proteomes" id="UP001162793">
    <property type="component" value="Unassembled WGS sequence"/>
</dbReference>
<dbReference type="AlphaFoldDB" id="A0AA42BFY9"/>
<evidence type="ECO:0000313" key="4">
    <source>
        <dbReference type="EMBL" id="MCP1171570.1"/>
    </source>
</evidence>
<evidence type="ECO:0000256" key="3">
    <source>
        <dbReference type="SAM" id="MobiDB-lite"/>
    </source>
</evidence>
<dbReference type="InterPro" id="IPR001611">
    <property type="entry name" value="Leu-rich_rpt"/>
</dbReference>
<proteinExistence type="predicted"/>
<dbReference type="SUPFAM" id="SSF52058">
    <property type="entry name" value="L domain-like"/>
    <property type="match status" value="1"/>
</dbReference>
<evidence type="ECO:0008006" key="6">
    <source>
        <dbReference type="Google" id="ProtNLM"/>
    </source>
</evidence>
<feature type="compositionally biased region" description="Polar residues" evidence="3">
    <location>
        <begin position="69"/>
        <end position="82"/>
    </location>
</feature>
<evidence type="ECO:0000256" key="1">
    <source>
        <dbReference type="ARBA" id="ARBA00022614"/>
    </source>
</evidence>